<sequence>MCCRTSCCLGIPATQFGLLQSQIAHTQAVFRGFTTPVIVPLQFSAFTFRPFVFW</sequence>
<evidence type="ECO:0000313" key="1">
    <source>
        <dbReference type="EMBL" id="AIB07018.1"/>
    </source>
</evidence>
<gene>
    <name evidence="1" type="ORF">9NA_015</name>
</gene>
<reference evidence="1 2" key="1">
    <citation type="submission" date="2014-07" db="EMBL/GenBank/DDBJ databases">
        <title>The genome sequence of Salmonella phage 9NA shows that it represents an unstudied type of tailed phage.</title>
        <authorList>
            <person name="Casjens S.R."/>
            <person name="Leavitt J.C."/>
            <person name="Hatfull G.F."/>
            <person name="Hendrix R.W."/>
        </authorList>
    </citation>
    <scope>NUCLEOTIDE SEQUENCE [LARGE SCALE GENOMIC DNA]</scope>
</reference>
<keyword evidence="2" id="KW-1185">Reference proteome</keyword>
<dbReference type="EMBL" id="KJ802832">
    <property type="protein sequence ID" value="AIB07018.1"/>
    <property type="molecule type" value="Genomic_DNA"/>
</dbReference>
<protein>
    <submittedName>
        <fullName evidence="1">Uncharacterized protein</fullName>
    </submittedName>
</protein>
<organism evidence="1 2">
    <name type="scientific">Salmonella phage 9NA</name>
    <dbReference type="NCBI Taxonomy" id="1113547"/>
    <lineage>
        <taxon>Viruses</taxon>
        <taxon>Duplodnaviria</taxon>
        <taxon>Heunggongvirae</taxon>
        <taxon>Uroviricota</taxon>
        <taxon>Caudoviricetes</taxon>
        <taxon>Nonanavirus</taxon>
        <taxon>Nonanavirus nv9NA</taxon>
    </lineage>
</organism>
<dbReference type="KEGG" id="vg:22110873"/>
<accession>A0A060D1I7</accession>
<proteinExistence type="predicted"/>
<name>A0A060D1I7_9CAUD</name>
<evidence type="ECO:0000313" key="2">
    <source>
        <dbReference type="Proteomes" id="UP000026985"/>
    </source>
</evidence>
<dbReference type="RefSeq" id="YP_009101185.1">
    <property type="nucleotide sequence ID" value="NC_025443.1"/>
</dbReference>
<dbReference type="Proteomes" id="UP000026985">
    <property type="component" value="Segment"/>
</dbReference>